<feature type="non-terminal residue" evidence="1">
    <location>
        <position position="1"/>
    </location>
</feature>
<accession>A0ABV1E8H2</accession>
<dbReference type="RefSeq" id="WP_349231749.1">
    <property type="nucleotide sequence ID" value="NZ_JBBMFK010000013.1"/>
</dbReference>
<dbReference type="Proteomes" id="UP001464378">
    <property type="component" value="Unassembled WGS sequence"/>
</dbReference>
<evidence type="ECO:0000313" key="1">
    <source>
        <dbReference type="EMBL" id="MEQ2443605.1"/>
    </source>
</evidence>
<name>A0ABV1E8H2_9FIRM</name>
<sequence>MALFICHWGAHFLSTICYIFILPKTTKSGFILLAKDLKNKYGIPILIVRPKAMLTKNYVNVPPEIEQEFLAAFGNYATPLGFVSDRVEASRNPSRGSDIRIRNHGKIYSVQMGELWENHFANYYFWNEPRHAYYFP</sequence>
<organism evidence="1 2">
    <name type="scientific">Pseudoflavonifractor intestinihominis</name>
    <dbReference type="NCBI Taxonomy" id="3133171"/>
    <lineage>
        <taxon>Bacteria</taxon>
        <taxon>Bacillati</taxon>
        <taxon>Bacillota</taxon>
        <taxon>Clostridia</taxon>
        <taxon>Eubacteriales</taxon>
        <taxon>Oscillospiraceae</taxon>
        <taxon>Pseudoflavonifractor</taxon>
    </lineage>
</organism>
<proteinExistence type="predicted"/>
<keyword evidence="2" id="KW-1185">Reference proteome</keyword>
<evidence type="ECO:0000313" key="2">
    <source>
        <dbReference type="Proteomes" id="UP001464378"/>
    </source>
</evidence>
<dbReference type="EMBL" id="JBBMFK010000013">
    <property type="protein sequence ID" value="MEQ2443605.1"/>
    <property type="molecule type" value="Genomic_DNA"/>
</dbReference>
<reference evidence="1 2" key="1">
    <citation type="submission" date="2024-03" db="EMBL/GenBank/DDBJ databases">
        <title>Human intestinal bacterial collection.</title>
        <authorList>
            <person name="Pauvert C."/>
            <person name="Hitch T.C.A."/>
            <person name="Clavel T."/>
        </authorList>
    </citation>
    <scope>NUCLEOTIDE SEQUENCE [LARGE SCALE GENOMIC DNA]</scope>
    <source>
        <strain evidence="1 2">CLA-AP-H29</strain>
    </source>
</reference>
<gene>
    <name evidence="1" type="ORF">WMO64_08980</name>
</gene>
<comment type="caution">
    <text evidence="1">The sequence shown here is derived from an EMBL/GenBank/DDBJ whole genome shotgun (WGS) entry which is preliminary data.</text>
</comment>
<protein>
    <submittedName>
        <fullName evidence="1">Uncharacterized protein</fullName>
    </submittedName>
</protein>